<feature type="compositionally biased region" description="Basic and acidic residues" evidence="1">
    <location>
        <begin position="15"/>
        <end position="28"/>
    </location>
</feature>
<keyword evidence="2" id="KW-1133">Transmembrane helix</keyword>
<dbReference type="EMBL" id="JAUSQU010000001">
    <property type="protein sequence ID" value="MDP9841138.1"/>
    <property type="molecule type" value="Genomic_DNA"/>
</dbReference>
<organism evidence="4 5">
    <name type="scientific">Streptosporangium lutulentum</name>
    <dbReference type="NCBI Taxonomy" id="1461250"/>
    <lineage>
        <taxon>Bacteria</taxon>
        <taxon>Bacillati</taxon>
        <taxon>Actinomycetota</taxon>
        <taxon>Actinomycetes</taxon>
        <taxon>Streptosporangiales</taxon>
        <taxon>Streptosporangiaceae</taxon>
        <taxon>Streptosporangium</taxon>
    </lineage>
</organism>
<evidence type="ECO:0000313" key="4">
    <source>
        <dbReference type="EMBL" id="MDP9841138.1"/>
    </source>
</evidence>
<feature type="region of interest" description="Disordered" evidence="1">
    <location>
        <begin position="285"/>
        <end position="316"/>
    </location>
</feature>
<feature type="transmembrane region" description="Helical" evidence="2">
    <location>
        <begin position="345"/>
        <end position="367"/>
    </location>
</feature>
<feature type="compositionally biased region" description="Basic and acidic residues" evidence="1">
    <location>
        <begin position="46"/>
        <end position="68"/>
    </location>
</feature>
<feature type="domain" description="YdbS-like PH" evidence="3">
    <location>
        <begin position="562"/>
        <end position="632"/>
    </location>
</feature>
<proteinExistence type="predicted"/>
<feature type="transmembrane region" description="Helical" evidence="2">
    <location>
        <begin position="387"/>
        <end position="412"/>
    </location>
</feature>
<dbReference type="Pfam" id="PF03703">
    <property type="entry name" value="bPH_2"/>
    <property type="match status" value="2"/>
</dbReference>
<feature type="transmembrane region" description="Helical" evidence="2">
    <location>
        <begin position="167"/>
        <end position="186"/>
    </location>
</feature>
<protein>
    <submittedName>
        <fullName evidence="4">Membrane protein</fullName>
    </submittedName>
</protein>
<dbReference type="InterPro" id="IPR005182">
    <property type="entry name" value="YdbS-like_PH"/>
</dbReference>
<feature type="domain" description="YdbS-like PH" evidence="3">
    <location>
        <begin position="185"/>
        <end position="264"/>
    </location>
</feature>
<name>A0ABT9Q332_9ACTN</name>
<feature type="transmembrane region" description="Helical" evidence="2">
    <location>
        <begin position="515"/>
        <end position="533"/>
    </location>
</feature>
<keyword evidence="5" id="KW-1185">Reference proteome</keyword>
<evidence type="ECO:0000313" key="5">
    <source>
        <dbReference type="Proteomes" id="UP001225356"/>
    </source>
</evidence>
<comment type="caution">
    <text evidence="4">The sequence shown here is derived from an EMBL/GenBank/DDBJ whole genome shotgun (WGS) entry which is preliminary data.</text>
</comment>
<keyword evidence="2" id="KW-0812">Transmembrane</keyword>
<keyword evidence="2" id="KW-0472">Membrane</keyword>
<evidence type="ECO:0000256" key="2">
    <source>
        <dbReference type="SAM" id="Phobius"/>
    </source>
</evidence>
<feature type="region of interest" description="Disordered" evidence="1">
    <location>
        <begin position="1"/>
        <end position="89"/>
    </location>
</feature>
<evidence type="ECO:0000256" key="1">
    <source>
        <dbReference type="SAM" id="MobiDB-lite"/>
    </source>
</evidence>
<sequence length="666" mass="70989">MTEPPGERPLPGRRAPSEDLGPGRDRENPGPAPEAVQDAVQDAVPDDGREDVREDVRAVPGDGREDVRAVPGEAWAAPDGGNGEAPVVPAGEWTGERAVPDGGQASPIGGYGEAPAGPHAWAYGLPAGEPLRLSPKVLLTDPIRMLPSLFLPLAGVLFLGGFSPRSFVWAALGIIGSVAYAAVRWATFTYRIVDDRLELSRSLVSRSVRTIPLERIRGVDVSTPPLHRLLGIAVLRIDTGASGDEKQEGELNGVTVAEAERLKAVLLWHARARMARRAQARGTVPGAGSALPAAEPGASGALPALPGTPESAAHATVGHEVGDTTPERVFFVLPRKWLAYGPLSGAYLLTPFALLAGAVGLAFQWGSELRIDGRLVVNAGEWLWGHPALLVGALLVLVLAMPVVGMIMYGVFNWDFTLRGREGYLVAERGLITRRSVSLERRRVRGFELVEGLIERRVGLARAWAIVTGLGDSATRGQLLPVVPRDTVLDVVSEAIGAVPPGLRPHPAAARRRRLFRAIFPWLVVVACASAAALEWSTYWWWLAVPAAIGALLGIPLGLDRYRSLGHTYDGTRLSVRSGSLRRSQAVVEERAVVGWTLRQTWFQRRAGVLTVVAGVGAGSGGYSALDVGEAQGVAFAAEVTPDWFASFVTPEAARAPEADRDLRAR</sequence>
<dbReference type="PANTHER" id="PTHR34473">
    <property type="entry name" value="UPF0699 TRANSMEMBRANE PROTEIN YDBS"/>
    <property type="match status" value="1"/>
</dbReference>
<feature type="transmembrane region" description="Helical" evidence="2">
    <location>
        <begin position="539"/>
        <end position="559"/>
    </location>
</feature>
<gene>
    <name evidence="4" type="ORF">J2853_000349</name>
</gene>
<dbReference type="RefSeq" id="WP_307554205.1">
    <property type="nucleotide sequence ID" value="NZ_JAUSQU010000001.1"/>
</dbReference>
<dbReference type="Proteomes" id="UP001225356">
    <property type="component" value="Unassembled WGS sequence"/>
</dbReference>
<feature type="compositionally biased region" description="Low complexity" evidence="1">
    <location>
        <begin position="33"/>
        <end position="43"/>
    </location>
</feature>
<dbReference type="PANTHER" id="PTHR34473:SF2">
    <property type="entry name" value="UPF0699 TRANSMEMBRANE PROTEIN YDBT"/>
    <property type="match status" value="1"/>
</dbReference>
<reference evidence="4 5" key="1">
    <citation type="submission" date="2023-07" db="EMBL/GenBank/DDBJ databases">
        <title>Sequencing the genomes of 1000 actinobacteria strains.</title>
        <authorList>
            <person name="Klenk H.-P."/>
        </authorList>
    </citation>
    <scope>NUCLEOTIDE SEQUENCE [LARGE SCALE GENOMIC DNA]</scope>
    <source>
        <strain evidence="4 5">DSM 46740</strain>
    </source>
</reference>
<accession>A0ABT9Q332</accession>
<evidence type="ECO:0000259" key="3">
    <source>
        <dbReference type="Pfam" id="PF03703"/>
    </source>
</evidence>